<dbReference type="SMART" id="SM00388">
    <property type="entry name" value="HisKA"/>
    <property type="match status" value="1"/>
</dbReference>
<dbReference type="PANTHER" id="PTHR45436">
    <property type="entry name" value="SENSOR HISTIDINE KINASE YKOH"/>
    <property type="match status" value="1"/>
</dbReference>
<evidence type="ECO:0000313" key="12">
    <source>
        <dbReference type="EMBL" id="HFC92542.1"/>
    </source>
</evidence>
<dbReference type="SUPFAM" id="SSF47384">
    <property type="entry name" value="Homodimeric domain of signal transducing histidine kinase"/>
    <property type="match status" value="1"/>
</dbReference>
<evidence type="ECO:0000259" key="11">
    <source>
        <dbReference type="PROSITE" id="PS50109"/>
    </source>
</evidence>
<keyword evidence="9 10" id="KW-0472">Membrane</keyword>
<keyword evidence="6 10" id="KW-0812">Transmembrane</keyword>
<dbReference type="InterPro" id="IPR005467">
    <property type="entry name" value="His_kinase_dom"/>
</dbReference>
<protein>
    <recommendedName>
        <fullName evidence="3">histidine kinase</fullName>
        <ecNumber evidence="3">2.7.13.3</ecNumber>
    </recommendedName>
</protein>
<dbReference type="PROSITE" id="PS50109">
    <property type="entry name" value="HIS_KIN"/>
    <property type="match status" value="1"/>
</dbReference>
<sequence length="427" mass="48632">MSFKFSLRYRVTLSFLILGWLISMAMGGALYWLAVSIEEELIEEVLFAELENFISRYATSPNTPPPSSIHLQGYAITEKIQDTFPIELQQLPSGLSHIIIDGSGYYVQLKEHNTIRFLLLYADKAITSNEKQYLYFLALGIGLMTLLSSALGLWLAGRVISPVTRFAQQVSEMDPNFRPLPLSKNFPHDEVAELSWAIDGYHQRLAEFNERERAFTSNVSHELRTPLSVIKGASEVMLSDKELSKGSQKRVERIARAATQITRLTSALLALAREESDHNRQHQCSVDKILSQVIKEHRYLLDHKAVEVELNMESKLTISSDPTLLYVVLANLIRNAFSYTSQGMIYIHLQDKHVVIEDTGTGMKEDQRLKMFDRYYSNHQSKGGYGIGLSLVSRICERYGWKIFIHSREGRGTSVELLLTTHLKRDK</sequence>
<dbReference type="Pfam" id="PF00512">
    <property type="entry name" value="HisKA"/>
    <property type="match status" value="1"/>
</dbReference>
<dbReference type="EC" id="2.7.13.3" evidence="3"/>
<dbReference type="InterPro" id="IPR004358">
    <property type="entry name" value="Sig_transdc_His_kin-like_C"/>
</dbReference>
<dbReference type="SMART" id="SM00387">
    <property type="entry name" value="HATPase_c"/>
    <property type="match status" value="1"/>
</dbReference>
<dbReference type="SUPFAM" id="SSF55874">
    <property type="entry name" value="ATPase domain of HSP90 chaperone/DNA topoisomerase II/histidine kinase"/>
    <property type="match status" value="1"/>
</dbReference>
<evidence type="ECO:0000256" key="1">
    <source>
        <dbReference type="ARBA" id="ARBA00000085"/>
    </source>
</evidence>
<dbReference type="PANTHER" id="PTHR45436:SF16">
    <property type="entry name" value="HISTIDINE KINASE"/>
    <property type="match status" value="1"/>
</dbReference>
<dbReference type="Gene3D" id="3.30.565.10">
    <property type="entry name" value="Histidine kinase-like ATPase, C-terminal domain"/>
    <property type="match status" value="1"/>
</dbReference>
<dbReference type="Gene3D" id="1.10.287.130">
    <property type="match status" value="1"/>
</dbReference>
<comment type="subcellular location">
    <subcellularLocation>
        <location evidence="2">Membrane</location>
    </subcellularLocation>
</comment>
<accession>A0A7V2WVB7</accession>
<evidence type="ECO:0000256" key="9">
    <source>
        <dbReference type="ARBA" id="ARBA00023136"/>
    </source>
</evidence>
<keyword evidence="7 12" id="KW-0418">Kinase</keyword>
<proteinExistence type="predicted"/>
<dbReference type="CDD" id="cd00082">
    <property type="entry name" value="HisKA"/>
    <property type="match status" value="1"/>
</dbReference>
<dbReference type="InterPro" id="IPR003661">
    <property type="entry name" value="HisK_dim/P_dom"/>
</dbReference>
<evidence type="ECO:0000256" key="3">
    <source>
        <dbReference type="ARBA" id="ARBA00012438"/>
    </source>
</evidence>
<dbReference type="GO" id="GO:0000155">
    <property type="term" value="F:phosphorelay sensor kinase activity"/>
    <property type="evidence" value="ECO:0007669"/>
    <property type="project" value="InterPro"/>
</dbReference>
<dbReference type="AlphaFoldDB" id="A0A7V2WVB7"/>
<comment type="catalytic activity">
    <reaction evidence="1">
        <text>ATP + protein L-histidine = ADP + protein N-phospho-L-histidine.</text>
        <dbReference type="EC" id="2.7.13.3"/>
    </reaction>
</comment>
<dbReference type="Pfam" id="PF02518">
    <property type="entry name" value="HATPase_c"/>
    <property type="match status" value="1"/>
</dbReference>
<reference evidence="12" key="1">
    <citation type="journal article" date="2020" name="mSystems">
        <title>Genome- and Community-Level Interaction Insights into Carbon Utilization and Element Cycling Functions of Hydrothermarchaeota in Hydrothermal Sediment.</title>
        <authorList>
            <person name="Zhou Z."/>
            <person name="Liu Y."/>
            <person name="Xu W."/>
            <person name="Pan J."/>
            <person name="Luo Z.H."/>
            <person name="Li M."/>
        </authorList>
    </citation>
    <scope>NUCLEOTIDE SEQUENCE [LARGE SCALE GENOMIC DNA]</scope>
    <source>
        <strain evidence="12">HyVt-493</strain>
    </source>
</reference>
<evidence type="ECO:0000256" key="7">
    <source>
        <dbReference type="ARBA" id="ARBA00022777"/>
    </source>
</evidence>
<comment type="caution">
    <text evidence="12">The sequence shown here is derived from an EMBL/GenBank/DDBJ whole genome shotgun (WGS) entry which is preliminary data.</text>
</comment>
<name>A0A7V2WVB7_LEUMU</name>
<evidence type="ECO:0000256" key="5">
    <source>
        <dbReference type="ARBA" id="ARBA00022679"/>
    </source>
</evidence>
<evidence type="ECO:0000256" key="6">
    <source>
        <dbReference type="ARBA" id="ARBA00022692"/>
    </source>
</evidence>
<keyword evidence="4" id="KW-0597">Phosphoprotein</keyword>
<dbReference type="InterPro" id="IPR036890">
    <property type="entry name" value="HATPase_C_sf"/>
</dbReference>
<evidence type="ECO:0000256" key="10">
    <source>
        <dbReference type="SAM" id="Phobius"/>
    </source>
</evidence>
<feature type="transmembrane region" description="Helical" evidence="10">
    <location>
        <begin position="133"/>
        <end position="156"/>
    </location>
</feature>
<dbReference type="InterPro" id="IPR003594">
    <property type="entry name" value="HATPase_dom"/>
</dbReference>
<feature type="transmembrane region" description="Helical" evidence="10">
    <location>
        <begin position="12"/>
        <end position="34"/>
    </location>
</feature>
<dbReference type="InterPro" id="IPR050428">
    <property type="entry name" value="TCS_sensor_his_kinase"/>
</dbReference>
<dbReference type="PRINTS" id="PR00344">
    <property type="entry name" value="BCTRLSENSOR"/>
</dbReference>
<evidence type="ECO:0000256" key="8">
    <source>
        <dbReference type="ARBA" id="ARBA00022989"/>
    </source>
</evidence>
<dbReference type="InterPro" id="IPR036097">
    <property type="entry name" value="HisK_dim/P_sf"/>
</dbReference>
<dbReference type="EMBL" id="DRMS01000260">
    <property type="protein sequence ID" value="HFC92542.1"/>
    <property type="molecule type" value="Genomic_DNA"/>
</dbReference>
<evidence type="ECO:0000256" key="2">
    <source>
        <dbReference type="ARBA" id="ARBA00004370"/>
    </source>
</evidence>
<evidence type="ECO:0000256" key="4">
    <source>
        <dbReference type="ARBA" id="ARBA00022553"/>
    </source>
</evidence>
<dbReference type="Proteomes" id="UP000885750">
    <property type="component" value="Unassembled WGS sequence"/>
</dbReference>
<keyword evidence="5" id="KW-0808">Transferase</keyword>
<keyword evidence="8 10" id="KW-1133">Transmembrane helix</keyword>
<organism evidence="12">
    <name type="scientific">Leucothrix mucor</name>
    <dbReference type="NCBI Taxonomy" id="45248"/>
    <lineage>
        <taxon>Bacteria</taxon>
        <taxon>Pseudomonadati</taxon>
        <taxon>Pseudomonadota</taxon>
        <taxon>Gammaproteobacteria</taxon>
        <taxon>Thiotrichales</taxon>
        <taxon>Thiotrichaceae</taxon>
        <taxon>Leucothrix</taxon>
    </lineage>
</organism>
<gene>
    <name evidence="12" type="ORF">ENJ51_06990</name>
</gene>
<feature type="domain" description="Histidine kinase" evidence="11">
    <location>
        <begin position="218"/>
        <end position="423"/>
    </location>
</feature>
<dbReference type="GO" id="GO:0005886">
    <property type="term" value="C:plasma membrane"/>
    <property type="evidence" value="ECO:0007669"/>
    <property type="project" value="TreeGrafter"/>
</dbReference>